<dbReference type="Proteomes" id="UP000054526">
    <property type="component" value="Unassembled WGS sequence"/>
</dbReference>
<accession>A0ABR5A6M9</accession>
<dbReference type="EMBL" id="JXAL01000006">
    <property type="protein sequence ID" value="KIL36679.1"/>
    <property type="molecule type" value="Genomic_DNA"/>
</dbReference>
<evidence type="ECO:0000313" key="2">
    <source>
        <dbReference type="Proteomes" id="UP000054526"/>
    </source>
</evidence>
<organism evidence="1 2">
    <name type="scientific">Cohnella kolymensis</name>
    <dbReference type="NCBI Taxonomy" id="1590652"/>
    <lineage>
        <taxon>Bacteria</taxon>
        <taxon>Bacillati</taxon>
        <taxon>Bacillota</taxon>
        <taxon>Bacilli</taxon>
        <taxon>Bacillales</taxon>
        <taxon>Paenibacillaceae</taxon>
        <taxon>Cohnella</taxon>
    </lineage>
</organism>
<reference evidence="1 2" key="1">
    <citation type="submission" date="2014-12" db="EMBL/GenBank/DDBJ databases">
        <title>Draft genome sequence of Cohnella kolymensis strain B-2846.</title>
        <authorList>
            <person name="Karlyshev A.V."/>
            <person name="Kudryashova E.B."/>
        </authorList>
    </citation>
    <scope>NUCLEOTIDE SEQUENCE [LARGE SCALE GENOMIC DNA]</scope>
    <source>
        <strain evidence="1 2">VKM B-2846</strain>
    </source>
</reference>
<proteinExistence type="predicted"/>
<keyword evidence="2" id="KW-1185">Reference proteome</keyword>
<name>A0ABR5A6M9_9BACL</name>
<dbReference type="RefSeq" id="WP_041061257.1">
    <property type="nucleotide sequence ID" value="NZ_JXAL01000006.1"/>
</dbReference>
<evidence type="ECO:0000313" key="1">
    <source>
        <dbReference type="EMBL" id="KIL36679.1"/>
    </source>
</evidence>
<sequence length="120" mass="13543">MINHQLKGRQNARLKDEFRERLPHLIGDIVNAHRKEARQAVDGWFSLLTSALDDYHRGQFDSIAERLADRLDKPAAEAVLLDAEAAQAVAERLEAIVATLETHQVSHPVKEEQNDVRLSS</sequence>
<protein>
    <submittedName>
        <fullName evidence="1">Uncharacterized protein</fullName>
    </submittedName>
</protein>
<gene>
    <name evidence="1" type="ORF">SD71_06665</name>
</gene>
<comment type="caution">
    <text evidence="1">The sequence shown here is derived from an EMBL/GenBank/DDBJ whole genome shotgun (WGS) entry which is preliminary data.</text>
</comment>